<evidence type="ECO:0000313" key="2">
    <source>
        <dbReference type="EMBL" id="OGI41787.1"/>
    </source>
</evidence>
<organism evidence="2 3">
    <name type="scientific">Candidatus Muproteobacteria bacterium RBG_16_64_11</name>
    <dbReference type="NCBI Taxonomy" id="1817758"/>
    <lineage>
        <taxon>Bacteria</taxon>
        <taxon>Pseudomonadati</taxon>
        <taxon>Pseudomonadota</taxon>
        <taxon>Candidatus Muproteobacteria</taxon>
    </lineage>
</organism>
<name>A0A1F6T9I5_9PROT</name>
<dbReference type="AlphaFoldDB" id="A0A1F6T9I5"/>
<evidence type="ECO:0000256" key="1">
    <source>
        <dbReference type="SAM" id="Phobius"/>
    </source>
</evidence>
<proteinExistence type="predicted"/>
<keyword evidence="1" id="KW-0812">Transmembrane</keyword>
<protein>
    <submittedName>
        <fullName evidence="2">Uncharacterized protein</fullName>
    </submittedName>
</protein>
<reference evidence="2 3" key="1">
    <citation type="journal article" date="2016" name="Nat. Commun.">
        <title>Thousands of microbial genomes shed light on interconnected biogeochemical processes in an aquifer system.</title>
        <authorList>
            <person name="Anantharaman K."/>
            <person name="Brown C.T."/>
            <person name="Hug L.A."/>
            <person name="Sharon I."/>
            <person name="Castelle C.J."/>
            <person name="Probst A.J."/>
            <person name="Thomas B.C."/>
            <person name="Singh A."/>
            <person name="Wilkins M.J."/>
            <person name="Karaoz U."/>
            <person name="Brodie E.L."/>
            <person name="Williams K.H."/>
            <person name="Hubbard S.S."/>
            <person name="Banfield J.F."/>
        </authorList>
    </citation>
    <scope>NUCLEOTIDE SEQUENCE [LARGE SCALE GENOMIC DNA]</scope>
</reference>
<evidence type="ECO:0000313" key="3">
    <source>
        <dbReference type="Proteomes" id="UP000177925"/>
    </source>
</evidence>
<gene>
    <name evidence="2" type="ORF">A2150_01430</name>
</gene>
<feature type="transmembrane region" description="Helical" evidence="1">
    <location>
        <begin position="174"/>
        <end position="198"/>
    </location>
</feature>
<keyword evidence="1" id="KW-0472">Membrane</keyword>
<dbReference type="Proteomes" id="UP000177925">
    <property type="component" value="Unassembled WGS sequence"/>
</dbReference>
<accession>A0A1F6T9I5</accession>
<comment type="caution">
    <text evidence="2">The sequence shown here is derived from an EMBL/GenBank/DDBJ whole genome shotgun (WGS) entry which is preliminary data.</text>
</comment>
<keyword evidence="1" id="KW-1133">Transmembrane helix</keyword>
<sequence length="201" mass="23699">MSQDPSAATEDKVWVEIATPLGIDALRRFCDDLECLYRINPYLDFTVWRNAGPDRYHVEFHNNSNDQDVVLDLTRRRESDLAFTVEYAQGIKAATRFALAATGQGSKLTITDDYSRLSLAERAQRLNEVDKSLTAWGQGVFDYLRHLKRWGWFPPWRWYMRRVWTPMRPMSRRVTWMVILVDVAFMALFLFVMLIYWVEFG</sequence>
<dbReference type="EMBL" id="MFSS01000116">
    <property type="protein sequence ID" value="OGI41787.1"/>
    <property type="molecule type" value="Genomic_DNA"/>
</dbReference>